<dbReference type="GO" id="GO:0016787">
    <property type="term" value="F:hydrolase activity"/>
    <property type="evidence" value="ECO:0007669"/>
    <property type="project" value="UniProtKB-KW"/>
</dbReference>
<evidence type="ECO:0000256" key="2">
    <source>
        <dbReference type="ARBA" id="ARBA00022801"/>
    </source>
</evidence>
<accession>A0A1H8YA67</accession>
<reference evidence="6 7" key="1">
    <citation type="submission" date="2016-10" db="EMBL/GenBank/DDBJ databases">
        <authorList>
            <person name="de Groot N.N."/>
        </authorList>
    </citation>
    <scope>NUCLEOTIDE SEQUENCE [LARGE SCALE GENOMIC DNA]</scope>
    <source>
        <strain evidence="6 7">DSM 44993</strain>
    </source>
</reference>
<organism evidence="6 7">
    <name type="scientific">Amycolatopsis saalfeldensis</name>
    <dbReference type="NCBI Taxonomy" id="394193"/>
    <lineage>
        <taxon>Bacteria</taxon>
        <taxon>Bacillati</taxon>
        <taxon>Actinomycetota</taxon>
        <taxon>Actinomycetes</taxon>
        <taxon>Pseudonocardiales</taxon>
        <taxon>Pseudonocardiaceae</taxon>
        <taxon>Amycolatopsis</taxon>
    </lineage>
</organism>
<dbReference type="STRING" id="394193.SAMN04489732_112241"/>
<dbReference type="InterPro" id="IPR019826">
    <property type="entry name" value="Carboxylesterase_B_AS"/>
</dbReference>
<dbReference type="AlphaFoldDB" id="A0A1H8YA67"/>
<dbReference type="PANTHER" id="PTHR11559">
    <property type="entry name" value="CARBOXYLESTERASE"/>
    <property type="match status" value="1"/>
</dbReference>
<dbReference type="PROSITE" id="PS00122">
    <property type="entry name" value="CARBOXYLESTERASE_B_1"/>
    <property type="match status" value="1"/>
</dbReference>
<sequence length="492" mass="52553">MTTVTTKQGDVRGYTSDEGVLVFQGIPYAAPPVGPNRFRPPQPPEPWTTPRDATRYGPTAPQEDNSGEGPLADMVPRLVIPGDDYLNLNVWTPGTTGRLPVMVFIHGGSFTSGSGSLPAYDGSRFARDGVVLVTLNYRLGADGFLWFGDGPPNLGLLDQIAALAWVRDNIGGFGGDPGNVTIFGESAGAMSVCTLLAMPAADGLFHRAIAESGAGHSTVTPATARLIGTRLAAILEVEPTREAIAEVPMERLLAAQAQLGQEVIASPSTKRWGEVARNVMPFEPVVDGDQLPATPIECIAAGAGRGVDVLIGTNSEEARLFLVPTGAAAKISTPVLHAAALRYRLPAFRAVRGYRAGRPGATPGDLLAAIVTDWYYRIPALRLAEAHEGTFVYECAWRSPAFDQTLGACHVVELPFVFDNLDNPGFAPLLGDRPPQQLADAMHQAWVDFATTGDPGWPAYRPDHRVAMRFDTDSATTVDDHGAERVLWDGRR</sequence>
<dbReference type="Pfam" id="PF00135">
    <property type="entry name" value="COesterase"/>
    <property type="match status" value="1"/>
</dbReference>
<dbReference type="Proteomes" id="UP000198582">
    <property type="component" value="Unassembled WGS sequence"/>
</dbReference>
<dbReference type="RefSeq" id="WP_091621219.1">
    <property type="nucleotide sequence ID" value="NZ_FOEF01000012.1"/>
</dbReference>
<dbReference type="EMBL" id="FOEF01000012">
    <property type="protein sequence ID" value="SEP49029.1"/>
    <property type="molecule type" value="Genomic_DNA"/>
</dbReference>
<dbReference type="InterPro" id="IPR002018">
    <property type="entry name" value="CarbesteraseB"/>
</dbReference>
<evidence type="ECO:0000256" key="1">
    <source>
        <dbReference type="ARBA" id="ARBA00005964"/>
    </source>
</evidence>
<dbReference type="OrthoDB" id="4308422at2"/>
<keyword evidence="2 3" id="KW-0378">Hydrolase</keyword>
<comment type="similarity">
    <text evidence="1 3">Belongs to the type-B carboxylesterase/lipase family.</text>
</comment>
<name>A0A1H8YA67_9PSEU</name>
<protein>
    <recommendedName>
        <fullName evidence="3">Carboxylic ester hydrolase</fullName>
        <ecNumber evidence="3">3.1.1.-</ecNumber>
    </recommendedName>
</protein>
<keyword evidence="7" id="KW-1185">Reference proteome</keyword>
<dbReference type="InterPro" id="IPR050309">
    <property type="entry name" value="Type-B_Carboxylest/Lipase"/>
</dbReference>
<gene>
    <name evidence="6" type="ORF">SAMN04489732_112241</name>
</gene>
<dbReference type="Gene3D" id="3.40.50.1820">
    <property type="entry name" value="alpha/beta hydrolase"/>
    <property type="match status" value="1"/>
</dbReference>
<feature type="region of interest" description="Disordered" evidence="4">
    <location>
        <begin position="31"/>
        <end position="72"/>
    </location>
</feature>
<dbReference type="SUPFAM" id="SSF53474">
    <property type="entry name" value="alpha/beta-Hydrolases"/>
    <property type="match status" value="1"/>
</dbReference>
<dbReference type="InterPro" id="IPR029058">
    <property type="entry name" value="AB_hydrolase_fold"/>
</dbReference>
<evidence type="ECO:0000259" key="5">
    <source>
        <dbReference type="Pfam" id="PF00135"/>
    </source>
</evidence>
<evidence type="ECO:0000313" key="6">
    <source>
        <dbReference type="EMBL" id="SEP49029.1"/>
    </source>
</evidence>
<evidence type="ECO:0000313" key="7">
    <source>
        <dbReference type="Proteomes" id="UP000198582"/>
    </source>
</evidence>
<proteinExistence type="inferred from homology"/>
<feature type="domain" description="Carboxylesterase type B" evidence="5">
    <location>
        <begin position="2"/>
        <end position="473"/>
    </location>
</feature>
<feature type="compositionally biased region" description="Pro residues" evidence="4">
    <location>
        <begin position="31"/>
        <end position="47"/>
    </location>
</feature>
<dbReference type="EC" id="3.1.1.-" evidence="3"/>
<evidence type="ECO:0000256" key="3">
    <source>
        <dbReference type="RuleBase" id="RU361235"/>
    </source>
</evidence>
<evidence type="ECO:0000256" key="4">
    <source>
        <dbReference type="SAM" id="MobiDB-lite"/>
    </source>
</evidence>